<dbReference type="Pfam" id="PF13193">
    <property type="entry name" value="AMP-binding_C"/>
    <property type="match status" value="1"/>
</dbReference>
<feature type="domain" description="AMP-binding enzyme C-terminal" evidence="2">
    <location>
        <begin position="451"/>
        <end position="526"/>
    </location>
</feature>
<keyword evidence="4" id="KW-1185">Reference proteome</keyword>
<dbReference type="STRING" id="168276.SAMN05444580_12062"/>
<dbReference type="Pfam" id="PF00501">
    <property type="entry name" value="AMP-binding"/>
    <property type="match status" value="1"/>
</dbReference>
<dbReference type="SUPFAM" id="SSF56801">
    <property type="entry name" value="Acetyl-CoA synthetase-like"/>
    <property type="match status" value="1"/>
</dbReference>
<organism evidence="3 4">
    <name type="scientific">Rhodococcus tukisamuensis</name>
    <dbReference type="NCBI Taxonomy" id="168276"/>
    <lineage>
        <taxon>Bacteria</taxon>
        <taxon>Bacillati</taxon>
        <taxon>Actinomycetota</taxon>
        <taxon>Actinomycetes</taxon>
        <taxon>Mycobacteriales</taxon>
        <taxon>Nocardiaceae</taxon>
        <taxon>Rhodococcus</taxon>
    </lineage>
</organism>
<dbReference type="Gene3D" id="3.40.50.12780">
    <property type="entry name" value="N-terminal domain of ligase-like"/>
    <property type="match status" value="1"/>
</dbReference>
<dbReference type="Gene3D" id="3.30.300.30">
    <property type="match status" value="1"/>
</dbReference>
<dbReference type="RefSeq" id="WP_072846756.1">
    <property type="nucleotide sequence ID" value="NZ_FNAB01000020.1"/>
</dbReference>
<dbReference type="GO" id="GO:0016878">
    <property type="term" value="F:acid-thiol ligase activity"/>
    <property type="evidence" value="ECO:0007669"/>
    <property type="project" value="UniProtKB-ARBA"/>
</dbReference>
<evidence type="ECO:0000259" key="1">
    <source>
        <dbReference type="Pfam" id="PF00501"/>
    </source>
</evidence>
<dbReference type="InterPro" id="IPR050237">
    <property type="entry name" value="ATP-dep_AMP-bd_enzyme"/>
</dbReference>
<sequence length="544" mass="58314">MSSTSSALNLADIFEAVVDAMPDREVLVCDDQRRTLAELDERANRVGHHLIAAGVRPGDHVGMHMRNSVEFVETLLGLLKIRAVPVNVNYRYIDAELRYLYANADLTAVVVDADFVDRTAAVAPDCPTLRHVLVLGEASAASAAGLAAVVPSVSSYRRDVDSASGARDFPSRSNDDLFVIYTGGTTGMPKGVLWRQEDFFRSALVSGNQYGDGYDDGPSLAAAHAQNPTPPSFLLTAPLIHGAAVYTLFTGLFMGTKTVLMRQFDALESLALIEREKINIYMIVGDAIGRPFADAVAEHGGEFDLSSLFVVGSGGALWSQAVRDQITGLFPNIYLNNGFGSSESGMDGSMQALEDGSLRMAPRPGVCVVDTDLRPIAPGSDDIGWVAHSGHVPLGYYNDPAKTASTFPVVDGVRMSVLGDMARIEADGSIVILGRGSACINSGGEKIYVEEVEEALKSHPAVFDTLVAGLPDPRFGQRVAAVVQLREGAAATAEELTEHCRERIARYKVPREIVEVPAILRSPSGKADYRWAQSTLEKESAARS</sequence>
<reference evidence="3 4" key="1">
    <citation type="submission" date="2016-10" db="EMBL/GenBank/DDBJ databases">
        <authorList>
            <person name="de Groot N.N."/>
        </authorList>
    </citation>
    <scope>NUCLEOTIDE SEQUENCE [LARGE SCALE GENOMIC DNA]</scope>
    <source>
        <strain evidence="3 4">JCM 11308</strain>
    </source>
</reference>
<dbReference type="PANTHER" id="PTHR43767:SF1">
    <property type="entry name" value="NONRIBOSOMAL PEPTIDE SYNTHASE PES1 (EUROFUNG)-RELATED"/>
    <property type="match status" value="1"/>
</dbReference>
<dbReference type="Proteomes" id="UP000199417">
    <property type="component" value="Unassembled WGS sequence"/>
</dbReference>
<dbReference type="InterPro" id="IPR000873">
    <property type="entry name" value="AMP-dep_synth/lig_dom"/>
</dbReference>
<evidence type="ECO:0000313" key="3">
    <source>
        <dbReference type="EMBL" id="SDE54250.1"/>
    </source>
</evidence>
<evidence type="ECO:0000313" key="4">
    <source>
        <dbReference type="Proteomes" id="UP000199417"/>
    </source>
</evidence>
<protein>
    <submittedName>
        <fullName evidence="3">Acyl-CoA synthetase (AMP-forming)/AMP-acid ligase II</fullName>
    </submittedName>
</protein>
<keyword evidence="3" id="KW-0436">Ligase</keyword>
<dbReference type="InterPro" id="IPR025110">
    <property type="entry name" value="AMP-bd_C"/>
</dbReference>
<accession>A0A1G7DSV1</accession>
<gene>
    <name evidence="3" type="ORF">SAMN05444580_12062</name>
</gene>
<dbReference type="AlphaFoldDB" id="A0A1G7DSV1"/>
<dbReference type="PANTHER" id="PTHR43767">
    <property type="entry name" value="LONG-CHAIN-FATTY-ACID--COA LIGASE"/>
    <property type="match status" value="1"/>
</dbReference>
<dbReference type="InterPro" id="IPR045851">
    <property type="entry name" value="AMP-bd_C_sf"/>
</dbReference>
<dbReference type="NCBIfam" id="NF005863">
    <property type="entry name" value="PRK07798.1"/>
    <property type="match status" value="1"/>
</dbReference>
<name>A0A1G7DSV1_9NOCA</name>
<evidence type="ECO:0000259" key="2">
    <source>
        <dbReference type="Pfam" id="PF13193"/>
    </source>
</evidence>
<feature type="domain" description="AMP-dependent synthetase/ligase" evidence="1">
    <location>
        <begin position="14"/>
        <end position="379"/>
    </location>
</feature>
<proteinExistence type="predicted"/>
<dbReference type="InterPro" id="IPR020845">
    <property type="entry name" value="AMP-binding_CS"/>
</dbReference>
<dbReference type="EMBL" id="FNAB01000020">
    <property type="protein sequence ID" value="SDE54250.1"/>
    <property type="molecule type" value="Genomic_DNA"/>
</dbReference>
<dbReference type="InterPro" id="IPR042099">
    <property type="entry name" value="ANL_N_sf"/>
</dbReference>
<dbReference type="PROSITE" id="PS00455">
    <property type="entry name" value="AMP_BINDING"/>
    <property type="match status" value="1"/>
</dbReference>